<feature type="non-terminal residue" evidence="2">
    <location>
        <position position="105"/>
    </location>
</feature>
<dbReference type="SUPFAM" id="SSF158682">
    <property type="entry name" value="TerB-like"/>
    <property type="match status" value="1"/>
</dbReference>
<keyword evidence="1" id="KW-1133">Transmembrane helix</keyword>
<evidence type="ECO:0000256" key="1">
    <source>
        <dbReference type="SAM" id="Phobius"/>
    </source>
</evidence>
<feature type="transmembrane region" description="Helical" evidence="1">
    <location>
        <begin position="6"/>
        <end position="29"/>
    </location>
</feature>
<dbReference type="Gene3D" id="1.10.3680.10">
    <property type="entry name" value="TerB-like"/>
    <property type="match status" value="1"/>
</dbReference>
<gene>
    <name evidence="2" type="ORF">METZ01_LOCUS191109</name>
</gene>
<organism evidence="2">
    <name type="scientific">marine metagenome</name>
    <dbReference type="NCBI Taxonomy" id="408172"/>
    <lineage>
        <taxon>unclassified sequences</taxon>
        <taxon>metagenomes</taxon>
        <taxon>ecological metagenomes</taxon>
    </lineage>
</organism>
<name>A0A382DJ18_9ZZZZ</name>
<evidence type="ECO:0000313" key="2">
    <source>
        <dbReference type="EMBL" id="SVB38255.1"/>
    </source>
</evidence>
<dbReference type="AlphaFoldDB" id="A0A382DJ18"/>
<proteinExistence type="predicted"/>
<keyword evidence="1" id="KW-0472">Membrane</keyword>
<dbReference type="EMBL" id="UINC01039572">
    <property type="protein sequence ID" value="SVB38255.1"/>
    <property type="molecule type" value="Genomic_DNA"/>
</dbReference>
<sequence>MTYWGKVVGAIAGLATGGPFIALIGLFLGHQFDRGFADKFTRFGPEVADGRLQQLSPKFVDVLFQTIGHLSKSDGRVSESEIRAARALMDRLGFGPVERRGAISS</sequence>
<reference evidence="2" key="1">
    <citation type="submission" date="2018-05" db="EMBL/GenBank/DDBJ databases">
        <authorList>
            <person name="Lanie J.A."/>
            <person name="Ng W.-L."/>
            <person name="Kazmierczak K.M."/>
            <person name="Andrzejewski T.M."/>
            <person name="Davidsen T.M."/>
            <person name="Wayne K.J."/>
            <person name="Tettelin H."/>
            <person name="Glass J.I."/>
            <person name="Rusch D."/>
            <person name="Podicherti R."/>
            <person name="Tsui H.-C.T."/>
            <person name="Winkler M.E."/>
        </authorList>
    </citation>
    <scope>NUCLEOTIDE SEQUENCE</scope>
</reference>
<dbReference type="InterPro" id="IPR029024">
    <property type="entry name" value="TerB-like"/>
</dbReference>
<protein>
    <recommendedName>
        <fullName evidence="3">Co-chaperone DjlA N-terminal domain-containing protein</fullName>
    </recommendedName>
</protein>
<keyword evidence="1" id="KW-0812">Transmembrane</keyword>
<evidence type="ECO:0008006" key="3">
    <source>
        <dbReference type="Google" id="ProtNLM"/>
    </source>
</evidence>
<accession>A0A382DJ18</accession>